<organism evidence="2 3">
    <name type="scientific">Ehrlichia ruminantium</name>
    <name type="common">heartwater rickettsia</name>
    <name type="synonym">Cowdria ruminantium</name>
    <dbReference type="NCBI Taxonomy" id="779"/>
    <lineage>
        <taxon>Bacteria</taxon>
        <taxon>Pseudomonadati</taxon>
        <taxon>Pseudomonadota</taxon>
        <taxon>Alphaproteobacteria</taxon>
        <taxon>Rickettsiales</taxon>
        <taxon>Anaplasmataceae</taxon>
        <taxon>Ehrlichia</taxon>
    </lineage>
</organism>
<feature type="non-terminal residue" evidence="2">
    <location>
        <position position="1"/>
    </location>
</feature>
<dbReference type="EMBL" id="BDDL01000005">
    <property type="protein sequence ID" value="GAT76838.1"/>
    <property type="molecule type" value="Genomic_DNA"/>
</dbReference>
<gene>
    <name evidence="2" type="ORF">EHRUM2_00320</name>
</gene>
<feature type="region of interest" description="Disordered" evidence="1">
    <location>
        <begin position="1"/>
        <end position="106"/>
    </location>
</feature>
<feature type="compositionally biased region" description="Basic and acidic residues" evidence="1">
    <location>
        <begin position="1"/>
        <end position="77"/>
    </location>
</feature>
<dbReference type="AlphaFoldDB" id="A0A170RJA2"/>
<sequence length="204" mass="22602">DEKSNEEDHKVLGEDAHEVQHAVPVAHEHESSDEKSNEADHKVLGEDAHEVQHAVPVAHEHESSDEKSNETDHKVSGEDAYGIQNKVPEEPKHISSGEVFQKEEQPTVPIEPVLGKTPVLKVQASHTHEPIVIQYYLCNVVNGKAVCGVQEVTLLGISANHNDVMKCYDVNTSSLNNCLHHHGGHSHDMHHTHHCPCNHEITFA</sequence>
<evidence type="ECO:0000313" key="2">
    <source>
        <dbReference type="EMBL" id="GAT76838.1"/>
    </source>
</evidence>
<comment type="caution">
    <text evidence="2">The sequence shown here is derived from an EMBL/GenBank/DDBJ whole genome shotgun (WGS) entry which is preliminary data.</text>
</comment>
<evidence type="ECO:0000256" key="1">
    <source>
        <dbReference type="SAM" id="MobiDB-lite"/>
    </source>
</evidence>
<proteinExistence type="predicted"/>
<evidence type="ECO:0000313" key="3">
    <source>
        <dbReference type="Proteomes" id="UP000092677"/>
    </source>
</evidence>
<dbReference type="Proteomes" id="UP000092677">
    <property type="component" value="Unassembled WGS sequence"/>
</dbReference>
<feature type="compositionally biased region" description="Basic and acidic residues" evidence="1">
    <location>
        <begin position="87"/>
        <end position="105"/>
    </location>
</feature>
<protein>
    <submittedName>
        <fullName evidence="2">Uncharacterized protein</fullName>
    </submittedName>
</protein>
<accession>A0A170RJA2</accession>
<name>A0A170RJA2_EHRRU</name>
<reference evidence="3" key="1">
    <citation type="submission" date="2016-05" db="EMBL/GenBank/DDBJ databases">
        <title>Draft genome sequences of four strains of Ehrlichia ruminantium, a tick-borne pathogen of ruminants, isolated from Zimbabwe, The Gambia and Ghana.</title>
        <authorList>
            <person name="Nakao R."/>
            <person name="Jongejan F."/>
            <person name="Sugimoto C."/>
        </authorList>
    </citation>
    <scope>NUCLEOTIDE SEQUENCE [LARGE SCALE GENOMIC DNA]</scope>
    <source>
        <strain evidence="3">Kerr Seringe</strain>
    </source>
</reference>